<dbReference type="Pfam" id="PF26363">
    <property type="entry name" value="Phospholipase-like"/>
    <property type="match status" value="1"/>
</dbReference>
<reference evidence="1" key="2">
    <citation type="journal article" date="2021" name="PeerJ">
        <title>Extensive microbial diversity within the chicken gut microbiome revealed by metagenomics and culture.</title>
        <authorList>
            <person name="Gilroy R."/>
            <person name="Ravi A."/>
            <person name="Getino M."/>
            <person name="Pursley I."/>
            <person name="Horton D.L."/>
            <person name="Alikhan N.F."/>
            <person name="Baker D."/>
            <person name="Gharbi K."/>
            <person name="Hall N."/>
            <person name="Watson M."/>
            <person name="Adriaenssens E.M."/>
            <person name="Foster-Nyarko E."/>
            <person name="Jarju S."/>
            <person name="Secka A."/>
            <person name="Antonio M."/>
            <person name="Oren A."/>
            <person name="Chaudhuri R.R."/>
            <person name="La Ragione R."/>
            <person name="Hildebrand F."/>
            <person name="Pallen M.J."/>
        </authorList>
    </citation>
    <scope>NUCLEOTIDE SEQUENCE</scope>
    <source>
        <strain evidence="1">10192</strain>
    </source>
</reference>
<dbReference type="SUPFAM" id="SSF53474">
    <property type="entry name" value="alpha/beta-Hydrolases"/>
    <property type="match status" value="1"/>
</dbReference>
<name>A0A9D9H025_9BACT</name>
<dbReference type="EMBL" id="JADIND010000030">
    <property type="protein sequence ID" value="MBO8430013.1"/>
    <property type="molecule type" value="Genomic_DNA"/>
</dbReference>
<reference evidence="1" key="1">
    <citation type="submission" date="2020-10" db="EMBL/GenBank/DDBJ databases">
        <authorList>
            <person name="Gilroy R."/>
        </authorList>
    </citation>
    <scope>NUCLEOTIDE SEQUENCE</scope>
    <source>
        <strain evidence="1">10192</strain>
    </source>
</reference>
<dbReference type="InterPro" id="IPR029058">
    <property type="entry name" value="AB_hydrolase_fold"/>
</dbReference>
<dbReference type="Proteomes" id="UP000823632">
    <property type="component" value="Unassembled WGS sequence"/>
</dbReference>
<dbReference type="Gene3D" id="3.40.50.1820">
    <property type="entry name" value="alpha/beta hydrolase"/>
    <property type="match status" value="1"/>
</dbReference>
<dbReference type="GO" id="GO:0006629">
    <property type="term" value="P:lipid metabolic process"/>
    <property type="evidence" value="ECO:0007669"/>
    <property type="project" value="InterPro"/>
</dbReference>
<evidence type="ECO:0000313" key="1">
    <source>
        <dbReference type="EMBL" id="MBO8430013.1"/>
    </source>
</evidence>
<comment type="caution">
    <text evidence="1">The sequence shown here is derived from an EMBL/GenBank/DDBJ whole genome shotgun (WGS) entry which is preliminary data.</text>
</comment>
<gene>
    <name evidence="1" type="ORF">IAC76_01365</name>
</gene>
<dbReference type="AlphaFoldDB" id="A0A9D9H025"/>
<proteinExistence type="predicted"/>
<organism evidence="1 2">
    <name type="scientific">Candidatus Scatousia excrementipullorum</name>
    <dbReference type="NCBI Taxonomy" id="2840936"/>
    <lineage>
        <taxon>Bacteria</taxon>
        <taxon>Candidatus Scatousia</taxon>
    </lineage>
</organism>
<sequence length="215" mass="24071">MFKEEIYLNLSEHVYSGTYTIVEGYQQLIIPFFTDENGYFIKGNFACAAYRNGNKVIISFRGTDDPADLLISDRRILEGKIPDKELKYAETFYAGVQEYFKDEDVEIEFTGHSLGGAIAQLMGGLHGNKTVTFNAPGMLTMMDQIGCSTTAEYENITNYAVLNDYVGNFRAHAGDTYYIPPIPIEDEPLYDTHNGIFAYTEATHGEIFSKIPATA</sequence>
<evidence type="ECO:0000313" key="2">
    <source>
        <dbReference type="Proteomes" id="UP000823632"/>
    </source>
</evidence>
<protein>
    <recommendedName>
        <fullName evidence="3">Fungal lipase-like domain-containing protein</fullName>
    </recommendedName>
</protein>
<evidence type="ECO:0008006" key="3">
    <source>
        <dbReference type="Google" id="ProtNLM"/>
    </source>
</evidence>
<accession>A0A9D9H025</accession>